<dbReference type="InterPro" id="IPR041577">
    <property type="entry name" value="RT_RNaseH_2"/>
</dbReference>
<dbReference type="Gene3D" id="1.10.340.70">
    <property type="match status" value="1"/>
</dbReference>
<dbReference type="OMA" id="WPTINED"/>
<dbReference type="GO" id="GO:0003677">
    <property type="term" value="F:DNA binding"/>
    <property type="evidence" value="ECO:0007669"/>
    <property type="project" value="UniProtKB-KW"/>
</dbReference>
<dbReference type="InterPro" id="IPR050951">
    <property type="entry name" value="Retrovirus_Pol_polyprotein"/>
</dbReference>
<keyword evidence="10" id="KW-0229">DNA integration</keyword>
<dbReference type="Ensembl" id="ENSCCRT00000149219.1">
    <property type="protein sequence ID" value="ENSCCRP00000114650.1"/>
    <property type="gene ID" value="ENSCCRG00000079348.1"/>
</dbReference>
<keyword evidence="14" id="KW-0233">DNA recombination</keyword>
<dbReference type="CDD" id="cd09274">
    <property type="entry name" value="RNase_HI_RT_Ty3"/>
    <property type="match status" value="1"/>
</dbReference>
<dbReference type="PANTHER" id="PTHR37984:SF15">
    <property type="entry name" value="INTEGRASE CATALYTIC DOMAIN-CONTAINING PROTEIN"/>
    <property type="match status" value="1"/>
</dbReference>
<accession>A0A9J7YB82</accession>
<dbReference type="GeneTree" id="ENSGT01060000248608"/>
<keyword evidence="9" id="KW-0460">Magnesium</keyword>
<dbReference type="Gene3D" id="3.30.420.10">
    <property type="entry name" value="Ribonuclease H-like superfamily/Ribonuclease H"/>
    <property type="match status" value="1"/>
</dbReference>
<dbReference type="GO" id="GO:0004190">
    <property type="term" value="F:aspartic-type endopeptidase activity"/>
    <property type="evidence" value="ECO:0007669"/>
    <property type="project" value="UniProtKB-KW"/>
</dbReference>
<evidence type="ECO:0000256" key="2">
    <source>
        <dbReference type="ARBA" id="ARBA00022679"/>
    </source>
</evidence>
<protein>
    <recommendedName>
        <fullName evidence="15">Gypsy retrotransposon integrase-like protein 1</fullName>
    </recommendedName>
</protein>
<sequence>MNTWGMSGKFLQRLLDNHLFVKPEKCEFHVTQVQFLGFIIKPGHIQMDSQKVQAVTDWPTPVSVKEVQRFLGFANFYRKFILNFSSVVAPLSALTKRNNAGFCWSPEAESAFNELKLRFTSVPILNLPDPDKHFVVEVDASDVGVVGDRELLAVKLALEKWRHWLEGAKHPFQVLTDHKNLEYIQQAKRLNPHQARWSLFFNRFQFILSYRPGSKNLKPDALSRVYASSNQEDPITPIIPSSKIVAPVRWELENTVRQAQAREPDPGGGPDNRLFVPKAVRSQVLQWGHSSRLTCHPGTTRTLEFLHRHFWWPTINEDTKTFVNACPVCNQGKVSHRSPQGLLHPLSIPQRPWSHLSMDFITGLPPSQGNTIIMVVVDRFSKAGRFIPLPKLPTAKETAELIINHVFRVFGIPQDIVSDRGPQFCSRFWRAFCQLLGASVSLSSGFHPESNGQTERLNQDLETTLRCMATNNPSSCSSFIMWAEYAHNTLRSSATGMSPFECQFGYAPPLFPDQEVEVGVPSAQQFIRRCRLTWKKARHKLLRVSQQYQRQANRRRRPAPTLRPGQRVWLSTKNLPLRVESRKLSQRFIGPFKIARKVNPVTYRLYLPKSLKINPTFHVSLLKPVLSSPFAPAGKPPLLPASLEANQLTQSTVYWIPIGARITSVSCGLGRLWPGGALMGSCQRHLGPQVDSGLSCS</sequence>
<evidence type="ECO:0000256" key="11">
    <source>
        <dbReference type="ARBA" id="ARBA00022918"/>
    </source>
</evidence>
<keyword evidence="18" id="KW-1185">Reference proteome</keyword>
<reference evidence="17" key="2">
    <citation type="submission" date="2025-09" db="UniProtKB">
        <authorList>
            <consortium name="Ensembl"/>
        </authorList>
    </citation>
    <scope>IDENTIFICATION</scope>
</reference>
<dbReference type="InterPro" id="IPR012337">
    <property type="entry name" value="RNaseH-like_sf"/>
</dbReference>
<dbReference type="GO" id="GO:0004519">
    <property type="term" value="F:endonuclease activity"/>
    <property type="evidence" value="ECO:0007669"/>
    <property type="project" value="UniProtKB-KW"/>
</dbReference>
<evidence type="ECO:0000256" key="3">
    <source>
        <dbReference type="ARBA" id="ARBA00022695"/>
    </source>
</evidence>
<organism evidence="17 18">
    <name type="scientific">Cyprinus carpio carpio</name>
    <dbReference type="NCBI Taxonomy" id="630221"/>
    <lineage>
        <taxon>Eukaryota</taxon>
        <taxon>Metazoa</taxon>
        <taxon>Chordata</taxon>
        <taxon>Craniata</taxon>
        <taxon>Vertebrata</taxon>
        <taxon>Euteleostomi</taxon>
        <taxon>Actinopterygii</taxon>
        <taxon>Neopterygii</taxon>
        <taxon>Teleostei</taxon>
        <taxon>Ostariophysi</taxon>
        <taxon>Cypriniformes</taxon>
        <taxon>Cyprinidae</taxon>
        <taxon>Cyprininae</taxon>
        <taxon>Cyprinus</taxon>
    </lineage>
</organism>
<dbReference type="Proteomes" id="UP001108240">
    <property type="component" value="Unplaced"/>
</dbReference>
<keyword evidence="6" id="KW-0064">Aspartyl protease</keyword>
<evidence type="ECO:0000256" key="7">
    <source>
        <dbReference type="ARBA" id="ARBA00022759"/>
    </source>
</evidence>
<keyword evidence="13" id="KW-0238">DNA-binding</keyword>
<feature type="domain" description="Integrase catalytic" evidence="16">
    <location>
        <begin position="348"/>
        <end position="507"/>
    </location>
</feature>
<dbReference type="GO" id="GO:0046872">
    <property type="term" value="F:metal ion binding"/>
    <property type="evidence" value="ECO:0007669"/>
    <property type="project" value="UniProtKB-KW"/>
</dbReference>
<evidence type="ECO:0000256" key="10">
    <source>
        <dbReference type="ARBA" id="ARBA00022908"/>
    </source>
</evidence>
<name>A0A9J7YB82_CYPCA</name>
<keyword evidence="11" id="KW-0695">RNA-directed DNA polymerase</keyword>
<dbReference type="PANTHER" id="PTHR37984">
    <property type="entry name" value="PROTEIN CBG26694"/>
    <property type="match status" value="1"/>
</dbReference>
<dbReference type="FunFam" id="3.30.420.10:FF:000032">
    <property type="entry name" value="Retrovirus-related Pol polyprotein from transposon 297-like Protein"/>
    <property type="match status" value="1"/>
</dbReference>
<dbReference type="FunFam" id="3.30.70.270:FF:000020">
    <property type="entry name" value="Transposon Tf2-6 polyprotein-like Protein"/>
    <property type="match status" value="1"/>
</dbReference>
<dbReference type="GO" id="GO:0003964">
    <property type="term" value="F:RNA-directed DNA polymerase activity"/>
    <property type="evidence" value="ECO:0007669"/>
    <property type="project" value="UniProtKB-KW"/>
</dbReference>
<dbReference type="Gene3D" id="3.30.70.270">
    <property type="match status" value="2"/>
</dbReference>
<dbReference type="SUPFAM" id="SSF53098">
    <property type="entry name" value="Ribonuclease H-like"/>
    <property type="match status" value="1"/>
</dbReference>
<dbReference type="SUPFAM" id="SSF56672">
    <property type="entry name" value="DNA/RNA polymerases"/>
    <property type="match status" value="1"/>
</dbReference>
<evidence type="ECO:0000259" key="16">
    <source>
        <dbReference type="PROSITE" id="PS50994"/>
    </source>
</evidence>
<keyword evidence="4" id="KW-0540">Nuclease</keyword>
<dbReference type="FunFam" id="1.10.340.70:FF:000001">
    <property type="entry name" value="Retrovirus-related Pol polyprotein from transposon gypsy-like Protein"/>
    <property type="match status" value="1"/>
</dbReference>
<proteinExistence type="predicted"/>
<keyword evidence="5" id="KW-0479">Metal-binding</keyword>
<dbReference type="Pfam" id="PF17919">
    <property type="entry name" value="RT_RNaseH_2"/>
    <property type="match status" value="1"/>
</dbReference>
<dbReference type="GO" id="GO:0006310">
    <property type="term" value="P:DNA recombination"/>
    <property type="evidence" value="ECO:0007669"/>
    <property type="project" value="UniProtKB-KW"/>
</dbReference>
<evidence type="ECO:0000256" key="8">
    <source>
        <dbReference type="ARBA" id="ARBA00022801"/>
    </source>
</evidence>
<keyword evidence="7" id="KW-0255">Endonuclease</keyword>
<reference evidence="17" key="1">
    <citation type="submission" date="2025-08" db="UniProtKB">
        <authorList>
            <consortium name="Ensembl"/>
        </authorList>
    </citation>
    <scope>IDENTIFICATION</scope>
</reference>
<dbReference type="Pfam" id="PF17917">
    <property type="entry name" value="RT_RNaseH"/>
    <property type="match status" value="1"/>
</dbReference>
<evidence type="ECO:0000313" key="17">
    <source>
        <dbReference type="Ensembl" id="ENSCCRP00000114650.1"/>
    </source>
</evidence>
<dbReference type="Pfam" id="PF00665">
    <property type="entry name" value="rve"/>
    <property type="match status" value="1"/>
</dbReference>
<dbReference type="Pfam" id="PF24626">
    <property type="entry name" value="SH3_Tf2-1"/>
    <property type="match status" value="1"/>
</dbReference>
<dbReference type="InterPro" id="IPR036397">
    <property type="entry name" value="RNaseH_sf"/>
</dbReference>
<evidence type="ECO:0000256" key="6">
    <source>
        <dbReference type="ARBA" id="ARBA00022750"/>
    </source>
</evidence>
<dbReference type="GO" id="GO:0006508">
    <property type="term" value="P:proteolysis"/>
    <property type="evidence" value="ECO:0007669"/>
    <property type="project" value="UniProtKB-KW"/>
</dbReference>
<keyword evidence="8" id="KW-0378">Hydrolase</keyword>
<dbReference type="InterPro" id="IPR043502">
    <property type="entry name" value="DNA/RNA_pol_sf"/>
</dbReference>
<dbReference type="InterPro" id="IPR043128">
    <property type="entry name" value="Rev_trsase/Diguanyl_cyclase"/>
</dbReference>
<keyword evidence="12" id="KW-0239">DNA-directed DNA polymerase</keyword>
<keyword evidence="1" id="KW-0645">Protease</keyword>
<dbReference type="Pfam" id="PF17921">
    <property type="entry name" value="Integrase_H2C2"/>
    <property type="match status" value="1"/>
</dbReference>
<evidence type="ECO:0000256" key="4">
    <source>
        <dbReference type="ARBA" id="ARBA00022722"/>
    </source>
</evidence>
<keyword evidence="3" id="KW-0548">Nucleotidyltransferase</keyword>
<evidence type="ECO:0000256" key="12">
    <source>
        <dbReference type="ARBA" id="ARBA00022932"/>
    </source>
</evidence>
<dbReference type="InterPro" id="IPR041588">
    <property type="entry name" value="Integrase_H2C2"/>
</dbReference>
<dbReference type="GO" id="GO:0015074">
    <property type="term" value="P:DNA integration"/>
    <property type="evidence" value="ECO:0007669"/>
    <property type="project" value="UniProtKB-KW"/>
</dbReference>
<dbReference type="PROSITE" id="PS50994">
    <property type="entry name" value="INTEGRASE"/>
    <property type="match status" value="1"/>
</dbReference>
<dbReference type="InterPro" id="IPR041373">
    <property type="entry name" value="RT_RNaseH"/>
</dbReference>
<evidence type="ECO:0000256" key="13">
    <source>
        <dbReference type="ARBA" id="ARBA00023125"/>
    </source>
</evidence>
<dbReference type="AlphaFoldDB" id="A0A9J7YB82"/>
<evidence type="ECO:0000256" key="5">
    <source>
        <dbReference type="ARBA" id="ARBA00022723"/>
    </source>
</evidence>
<dbReference type="GO" id="GO:0003887">
    <property type="term" value="F:DNA-directed DNA polymerase activity"/>
    <property type="evidence" value="ECO:0007669"/>
    <property type="project" value="UniProtKB-KW"/>
</dbReference>
<evidence type="ECO:0000256" key="1">
    <source>
        <dbReference type="ARBA" id="ARBA00022670"/>
    </source>
</evidence>
<evidence type="ECO:0000256" key="9">
    <source>
        <dbReference type="ARBA" id="ARBA00022842"/>
    </source>
</evidence>
<dbReference type="InterPro" id="IPR001584">
    <property type="entry name" value="Integrase_cat-core"/>
</dbReference>
<dbReference type="InterPro" id="IPR056924">
    <property type="entry name" value="SH3_Tf2-1"/>
</dbReference>
<evidence type="ECO:0000313" key="18">
    <source>
        <dbReference type="Proteomes" id="UP001108240"/>
    </source>
</evidence>
<keyword evidence="2" id="KW-0808">Transferase</keyword>
<evidence type="ECO:0000256" key="14">
    <source>
        <dbReference type="ARBA" id="ARBA00023172"/>
    </source>
</evidence>
<evidence type="ECO:0000256" key="15">
    <source>
        <dbReference type="ARBA" id="ARBA00039658"/>
    </source>
</evidence>